<evidence type="ECO:0000256" key="2">
    <source>
        <dbReference type="SAM" id="SignalP"/>
    </source>
</evidence>
<evidence type="ECO:0000256" key="1">
    <source>
        <dbReference type="ARBA" id="ARBA00022729"/>
    </source>
</evidence>
<reference evidence="3" key="1">
    <citation type="submission" date="2022-12" db="EMBL/GenBank/DDBJ databases">
        <title>New Phytohabitans aurantiacus sp. RD004123 nov., an actinomycete isolated from soil.</title>
        <authorList>
            <person name="Triningsih D.W."/>
            <person name="Harunari E."/>
            <person name="Igarashi Y."/>
        </authorList>
    </citation>
    <scope>NUCLEOTIDE SEQUENCE</scope>
    <source>
        <strain evidence="3">RD004123</strain>
    </source>
</reference>
<dbReference type="PANTHER" id="PTHR46580">
    <property type="entry name" value="SENSOR KINASE-RELATED"/>
    <property type="match status" value="1"/>
</dbReference>
<protein>
    <recommendedName>
        <fullName evidence="5">DUF2961 domain-containing protein</fullName>
    </recommendedName>
</protein>
<keyword evidence="4" id="KW-1185">Reference proteome</keyword>
<organism evidence="3 4">
    <name type="scientific">Phytohabitans aurantiacus</name>
    <dbReference type="NCBI Taxonomy" id="3016789"/>
    <lineage>
        <taxon>Bacteria</taxon>
        <taxon>Bacillati</taxon>
        <taxon>Actinomycetota</taxon>
        <taxon>Actinomycetes</taxon>
        <taxon>Micromonosporales</taxon>
        <taxon>Micromonosporaceae</taxon>
    </lineage>
</organism>
<proteinExistence type="predicted"/>
<dbReference type="Gene3D" id="2.60.120.1390">
    <property type="match status" value="3"/>
</dbReference>
<keyword evidence="1 2" id="KW-0732">Signal</keyword>
<dbReference type="EMBL" id="BSDI01000023">
    <property type="protein sequence ID" value="GLH99436.1"/>
    <property type="molecule type" value="Genomic_DNA"/>
</dbReference>
<comment type="caution">
    <text evidence="3">The sequence shown here is derived from an EMBL/GenBank/DDBJ whole genome shotgun (WGS) entry which is preliminary data.</text>
</comment>
<evidence type="ECO:0000313" key="4">
    <source>
        <dbReference type="Proteomes" id="UP001144280"/>
    </source>
</evidence>
<name>A0ABQ5QZT4_9ACTN</name>
<dbReference type="SUPFAM" id="SSF69318">
    <property type="entry name" value="Integrin alpha N-terminal domain"/>
    <property type="match status" value="1"/>
</dbReference>
<accession>A0ABQ5QZT4</accession>
<dbReference type="Proteomes" id="UP001144280">
    <property type="component" value="Unassembled WGS sequence"/>
</dbReference>
<dbReference type="InterPro" id="IPR013517">
    <property type="entry name" value="FG-GAP"/>
</dbReference>
<dbReference type="InterPro" id="IPR021345">
    <property type="entry name" value="DUF2961"/>
</dbReference>
<dbReference type="Gene3D" id="2.130.10.130">
    <property type="entry name" value="Integrin alpha, N-terminal"/>
    <property type="match status" value="2"/>
</dbReference>
<sequence>MRTPLALLLLATGLAVPATPAAAAEPTAVTRVVGWDTYRRLDLLPYLPRDGETRQFSSFDRTGANDSDGFNGRYTCRRTTVDGCVIAEDTGAGEIGSMWFTWDWGNISGYGRLKIELDGLTVVNAAAQDVVNGALGAPFVHPLVANASQSSGGVYIKVPMPYRSSMRVTVQNNPGFYHLSYRHFPDATGVTTFNPADRADDVLAMLRAAGTADPKPARTGFVVTPGPINLAPGGQADLASPSGPGVIGALSIAIPQVTGHTAAHDEVLAKTRLRVTFDGRTTVDAPIGEFFGSGLGAYSVRSLLFAANPASGVSLSSWWPMPYARSARVTLVNGSGQQLTNVRASVTVSSDPQWTAALASGGDAGYFTALSRSADVDYGADWIFAEQGGRGKLVGVSHTMKGKDNSGWARTYLEGDERIYVDGSRSPQWHGTGTEDFYEGGWYFNYGPFSAPLNGHSAHEDVANNCEFKCDAAYRILLSEAVPYQTHLRFGIEHGFTNFQPAEYGSTTFLYQKASRGARPTDSLDVGDAAARTAHSYAEAGAATQSDLSTVFEGDHDDVTVADQVRSTSSAVTFRMAVAPDNRGVTLRRVSDQHNAYQAARVLVDNVAVGVWSQPLNNTVQRWLEDGFALPASATAGKSAITVRLEPQAGSPAWTAARYAVFSAVPPVRARSAGGTDVDGDGRDDVLAFNQGRVEVALSTGGAFGPKSTWHSGFPSAAGRWLTGDFDGDGRDDVLSVGQPAVDVALSSGGAFAATTRWHDNLARPGGWLLTGDVDGDGRDDVITANQAAQVDVALSTGTAFGTPSRWHDYFAPSGETPAVADVDGDGREDLITFTHQSPWAVVYVALSTGSSFAPSQRWHDYFAPAGETPRVGDVDGDGLADIITFTQNADADVYIALSTGRSFGPGLRWHDNFAPPGQTPHAGDFDGNGLTDIVAFTLASDVWVSASNGLMFGFGGFWHYDFGLPADAVL</sequence>
<dbReference type="InterPro" id="IPR028994">
    <property type="entry name" value="Integrin_alpha_N"/>
</dbReference>
<feature type="signal peptide" evidence="2">
    <location>
        <begin position="1"/>
        <end position="23"/>
    </location>
</feature>
<gene>
    <name evidence="3" type="ORF">Pa4123_47120</name>
</gene>
<evidence type="ECO:0008006" key="5">
    <source>
        <dbReference type="Google" id="ProtNLM"/>
    </source>
</evidence>
<dbReference type="Pfam" id="PF13517">
    <property type="entry name" value="FG-GAP_3"/>
    <property type="match status" value="3"/>
</dbReference>
<feature type="chain" id="PRO_5045080121" description="DUF2961 domain-containing protein" evidence="2">
    <location>
        <begin position="24"/>
        <end position="971"/>
    </location>
</feature>
<evidence type="ECO:0000313" key="3">
    <source>
        <dbReference type="EMBL" id="GLH99436.1"/>
    </source>
</evidence>
<dbReference type="Pfam" id="PF11175">
    <property type="entry name" value="DUF2961"/>
    <property type="match status" value="1"/>
</dbReference>
<dbReference type="RefSeq" id="WP_281899086.1">
    <property type="nucleotide sequence ID" value="NZ_BSDI01000023.1"/>
</dbReference>